<feature type="transmembrane region" description="Helical" evidence="1">
    <location>
        <begin position="199"/>
        <end position="223"/>
    </location>
</feature>
<dbReference type="AlphaFoldDB" id="A0A4P6MPJ0"/>
<dbReference type="OrthoDB" id="398791at2"/>
<dbReference type="NCBIfam" id="NF045846">
    <property type="entry name" value="MSC0882_dom"/>
    <property type="match status" value="1"/>
</dbReference>
<dbReference type="InterPro" id="IPR059214">
    <property type="entry name" value="MSC_0882-like"/>
</dbReference>
<evidence type="ECO:0000313" key="2">
    <source>
        <dbReference type="EMBL" id="QBF34656.1"/>
    </source>
</evidence>
<evidence type="ECO:0000256" key="1">
    <source>
        <dbReference type="SAM" id="Phobius"/>
    </source>
</evidence>
<keyword evidence="3" id="KW-1185">Reference proteome</keyword>
<evidence type="ECO:0000313" key="3">
    <source>
        <dbReference type="Proteomes" id="UP000289326"/>
    </source>
</evidence>
<reference evidence="2 3" key="1">
    <citation type="submission" date="2019-01" db="EMBL/GenBank/DDBJ databases">
        <title>Complete sequence and annotation of the Mycoplasma phocirhinis strain 852T genome.</title>
        <authorList>
            <person name="Frasca S.Jr."/>
            <person name="Kutish G.F."/>
            <person name="Castellanos Gell J."/>
            <person name="Michaels D.L."/>
            <person name="Brown D.R."/>
        </authorList>
    </citation>
    <scope>NUCLEOTIDE SEQUENCE [LARGE SCALE GENOMIC DNA]</scope>
    <source>
        <strain evidence="2 3">852</strain>
    </source>
</reference>
<keyword evidence="1" id="KW-1133">Transmembrane helix</keyword>
<keyword evidence="1" id="KW-0472">Membrane</keyword>
<organism evidence="2 3">
    <name type="scientific">Mycoplasmopsis phocirhinis</name>
    <dbReference type="NCBI Taxonomy" id="142650"/>
    <lineage>
        <taxon>Bacteria</taxon>
        <taxon>Bacillati</taxon>
        <taxon>Mycoplasmatota</taxon>
        <taxon>Mycoplasmoidales</taxon>
        <taxon>Metamycoplasmataceae</taxon>
        <taxon>Mycoplasmopsis</taxon>
    </lineage>
</organism>
<dbReference type="RefSeq" id="WP_130429433.1">
    <property type="nucleotide sequence ID" value="NZ_CP034841.1"/>
</dbReference>
<feature type="transmembrane region" description="Helical" evidence="1">
    <location>
        <begin position="52"/>
        <end position="72"/>
    </location>
</feature>
<feature type="transmembrane region" description="Helical" evidence="1">
    <location>
        <begin position="84"/>
        <end position="103"/>
    </location>
</feature>
<feature type="transmembrane region" description="Helical" evidence="1">
    <location>
        <begin position="262"/>
        <end position="288"/>
    </location>
</feature>
<accession>A0A4P6MPJ0</accession>
<sequence length="297" mass="34140">MKFKPINDTSTIEMVKADTDLKIVSSKKTYDTQNQYSNRERSTIRTETNIKTINITLSFLIMFVSLFFIASSFFKIPPFNEKNYIGYVVVFSFCAFIFFALGIKNAIEKRAWKKAIELNGASRNMGDYALNNTFHIAYRSIILKNINLTWILVFILTYVGVITAVIYGLYNIGKVDFELDVFGGKIITNLDFAKWLDSAFGNTLLFCLISVLSMSALIVFYVIMRLVDKKRLSDLENYLGDRSVQIHEQIQKAKKDRNRAWGIAYAVLVILTILIPLALIVFAIWRAIRRKKVKLIK</sequence>
<gene>
    <name evidence="2" type="ORF">EG856_01830</name>
</gene>
<dbReference type="EMBL" id="CP034841">
    <property type="protein sequence ID" value="QBF34656.1"/>
    <property type="molecule type" value="Genomic_DNA"/>
</dbReference>
<name>A0A4P6MPJ0_9BACT</name>
<keyword evidence="1" id="KW-0812">Transmembrane</keyword>
<dbReference type="KEGG" id="mphi:EG856_01830"/>
<protein>
    <submittedName>
        <fullName evidence="2">Uncharacterized protein</fullName>
    </submittedName>
</protein>
<feature type="transmembrane region" description="Helical" evidence="1">
    <location>
        <begin position="148"/>
        <end position="170"/>
    </location>
</feature>
<proteinExistence type="predicted"/>
<dbReference type="Proteomes" id="UP000289326">
    <property type="component" value="Chromosome"/>
</dbReference>